<comment type="caution">
    <text evidence="2">The sequence shown here is derived from an EMBL/GenBank/DDBJ whole genome shotgun (WGS) entry which is preliminary data.</text>
</comment>
<dbReference type="SUPFAM" id="SSF110296">
    <property type="entry name" value="Oligoxyloglucan reducing end-specific cellobiohydrolase"/>
    <property type="match status" value="1"/>
</dbReference>
<dbReference type="InterPro" id="IPR015943">
    <property type="entry name" value="WD40/YVTN_repeat-like_dom_sf"/>
</dbReference>
<evidence type="ECO:0000256" key="1">
    <source>
        <dbReference type="SAM" id="Phobius"/>
    </source>
</evidence>
<gene>
    <name evidence="2" type="ORF">ACFQIC_00010</name>
</gene>
<keyword evidence="1" id="KW-0472">Membrane</keyword>
<dbReference type="Gene3D" id="2.130.10.10">
    <property type="entry name" value="YVTN repeat-like/Quinoprotein amine dehydrogenase"/>
    <property type="match status" value="1"/>
</dbReference>
<feature type="transmembrane region" description="Helical" evidence="1">
    <location>
        <begin position="39"/>
        <end position="59"/>
    </location>
</feature>
<dbReference type="NCBIfam" id="NF045728">
    <property type="entry name" value="glycosyl_F510_1955"/>
    <property type="match status" value="1"/>
</dbReference>
<organism evidence="2 3">
    <name type="scientific">Halobacillus seohaensis</name>
    <dbReference type="NCBI Taxonomy" id="447421"/>
    <lineage>
        <taxon>Bacteria</taxon>
        <taxon>Bacillati</taxon>
        <taxon>Bacillota</taxon>
        <taxon>Bacilli</taxon>
        <taxon>Bacillales</taxon>
        <taxon>Bacillaceae</taxon>
        <taxon>Halobacillus</taxon>
    </lineage>
</organism>
<feature type="transmembrane region" description="Helical" evidence="1">
    <location>
        <begin position="86"/>
        <end position="107"/>
    </location>
</feature>
<evidence type="ECO:0000313" key="2">
    <source>
        <dbReference type="EMBL" id="MFC7060254.1"/>
    </source>
</evidence>
<dbReference type="Proteomes" id="UP001596410">
    <property type="component" value="Unassembled WGS sequence"/>
</dbReference>
<sequence>MKKSILSLITGLILFFIPFNVLAHGTEEHAGEEITNYWNYGIAASLLIVVIFLVLFVLVKSKMKKLNLKTKDNREKRNSLSKQSTIYKWVLIVSLLSVIPLVIFANVNKEEKITFKHIHGLGYTSDGEELYVPAHDGLRVYKDGSWTNPKEGDNHDYMGFSMFSDGFFSSGHPAPGSDLANPLGIVKSTDKGKTLEQLGLYGEIDFHGMTVGYDTREIYVFNPSENSQMDQTGFYYSVDEAKTWTQSELKGLQGKAIGLAAHPTKQGIVTIGTNQGIFLSDNYGNSFKKLPVSGAVSAVSFDHQNNLLIATESNVAKLLQLNLSTNEINELSIPDLKDDVITYVKQNPAHNNELVFATKKRDIYFSHDEGETWEQSVDEGIAITH</sequence>
<keyword evidence="1" id="KW-1133">Transmembrane helix</keyword>
<dbReference type="EMBL" id="JBHSZV010000001">
    <property type="protein sequence ID" value="MFC7060254.1"/>
    <property type="molecule type" value="Genomic_DNA"/>
</dbReference>
<protein>
    <submittedName>
        <fullName evidence="2">F510_1955 family glycosylhydrolase</fullName>
    </submittedName>
</protein>
<evidence type="ECO:0000313" key="3">
    <source>
        <dbReference type="Proteomes" id="UP001596410"/>
    </source>
</evidence>
<proteinExistence type="predicted"/>
<keyword evidence="1" id="KW-0812">Transmembrane</keyword>
<dbReference type="InterPro" id="IPR054817">
    <property type="entry name" value="Glycosyl_F510_1955-like"/>
</dbReference>
<dbReference type="RefSeq" id="WP_390216878.1">
    <property type="nucleotide sequence ID" value="NZ_JBHSZV010000001.1"/>
</dbReference>
<reference evidence="3" key="1">
    <citation type="journal article" date="2019" name="Int. J. Syst. Evol. Microbiol.">
        <title>The Global Catalogue of Microorganisms (GCM) 10K type strain sequencing project: providing services to taxonomists for standard genome sequencing and annotation.</title>
        <authorList>
            <consortium name="The Broad Institute Genomics Platform"/>
            <consortium name="The Broad Institute Genome Sequencing Center for Infectious Disease"/>
            <person name="Wu L."/>
            <person name="Ma J."/>
        </authorList>
    </citation>
    <scope>NUCLEOTIDE SEQUENCE [LARGE SCALE GENOMIC DNA]</scope>
    <source>
        <strain evidence="3">CGMCC 4.1621</strain>
    </source>
</reference>
<name>A0ABW2ED73_9BACI</name>
<accession>A0ABW2ED73</accession>
<keyword evidence="3" id="KW-1185">Reference proteome</keyword>